<gene>
    <name evidence="10" type="ORF">DEA37_0007778</name>
</gene>
<feature type="domain" description="Potassium channel voltage dependent KCNQ C-terminal" evidence="9">
    <location>
        <begin position="38"/>
        <end position="183"/>
    </location>
</feature>
<reference evidence="10 11" key="1">
    <citation type="journal article" date="2019" name="Gigascience">
        <title>Whole-genome sequence of the oriental lung fluke Paragonimus westermani.</title>
        <authorList>
            <person name="Oey H."/>
            <person name="Zakrzewski M."/>
            <person name="Narain K."/>
            <person name="Devi K.R."/>
            <person name="Agatsuma T."/>
            <person name="Nawaratna S."/>
            <person name="Gobert G.N."/>
            <person name="Jones M.K."/>
            <person name="Ragan M.A."/>
            <person name="McManus D.P."/>
            <person name="Krause L."/>
        </authorList>
    </citation>
    <scope>NUCLEOTIDE SEQUENCE [LARGE SCALE GENOMIC DNA]</scope>
    <source>
        <strain evidence="10 11">IND2009</strain>
    </source>
</reference>
<dbReference type="GO" id="GO:0005249">
    <property type="term" value="F:voltage-gated potassium channel activity"/>
    <property type="evidence" value="ECO:0007669"/>
    <property type="project" value="InterPro"/>
</dbReference>
<dbReference type="PANTHER" id="PTHR47735">
    <property type="entry name" value="POTASSIUM VOLTAGE-GATED CHANNEL SUBFAMILY KQT MEMBER 4"/>
    <property type="match status" value="1"/>
</dbReference>
<evidence type="ECO:0000256" key="3">
    <source>
        <dbReference type="ARBA" id="ARBA00022475"/>
    </source>
</evidence>
<keyword evidence="2" id="KW-0813">Transport</keyword>
<dbReference type="InterPro" id="IPR003937">
    <property type="entry name" value="K_chnl_volt-dep_KCNQ"/>
</dbReference>
<dbReference type="InterPro" id="IPR013821">
    <property type="entry name" value="K_chnl_volt-dep_KCNQ_C"/>
</dbReference>
<dbReference type="AlphaFoldDB" id="A0A5J4NSF9"/>
<protein>
    <recommendedName>
        <fullName evidence="9">Potassium channel voltage dependent KCNQ C-terminal domain-containing protein</fullName>
    </recommendedName>
</protein>
<evidence type="ECO:0000256" key="6">
    <source>
        <dbReference type="ARBA" id="ARBA00023303"/>
    </source>
</evidence>
<name>A0A5J4NSF9_9TREM</name>
<keyword evidence="3" id="KW-0472">Membrane</keyword>
<organism evidence="10 11">
    <name type="scientific">Paragonimus westermani</name>
    <dbReference type="NCBI Taxonomy" id="34504"/>
    <lineage>
        <taxon>Eukaryota</taxon>
        <taxon>Metazoa</taxon>
        <taxon>Spiralia</taxon>
        <taxon>Lophotrochozoa</taxon>
        <taxon>Platyhelminthes</taxon>
        <taxon>Trematoda</taxon>
        <taxon>Digenea</taxon>
        <taxon>Plagiorchiida</taxon>
        <taxon>Troglotremata</taxon>
        <taxon>Troglotrematidae</taxon>
        <taxon>Paragonimus</taxon>
    </lineage>
</organism>
<accession>A0A5J4NSF9</accession>
<evidence type="ECO:0000256" key="7">
    <source>
        <dbReference type="ARBA" id="ARBA00034430"/>
    </source>
</evidence>
<comment type="catalytic activity">
    <reaction evidence="7">
        <text>K(+)(in) = K(+)(out)</text>
        <dbReference type="Rhea" id="RHEA:29463"/>
        <dbReference type="ChEBI" id="CHEBI:29103"/>
    </reaction>
</comment>
<dbReference type="GO" id="GO:0008076">
    <property type="term" value="C:voltage-gated potassium channel complex"/>
    <property type="evidence" value="ECO:0007669"/>
    <property type="project" value="TreeGrafter"/>
</dbReference>
<evidence type="ECO:0000256" key="8">
    <source>
        <dbReference type="SAM" id="MobiDB-lite"/>
    </source>
</evidence>
<evidence type="ECO:0000256" key="1">
    <source>
        <dbReference type="ARBA" id="ARBA00004651"/>
    </source>
</evidence>
<comment type="subcellular location">
    <subcellularLocation>
        <location evidence="1">Cell membrane</location>
        <topology evidence="1">Multi-pass membrane protein</topology>
    </subcellularLocation>
</comment>
<evidence type="ECO:0000256" key="4">
    <source>
        <dbReference type="ARBA" id="ARBA00022958"/>
    </source>
</evidence>
<keyword evidence="5" id="KW-0406">Ion transport</keyword>
<dbReference type="EMBL" id="QNGE01001101">
    <property type="protein sequence ID" value="KAA3678441.1"/>
    <property type="molecule type" value="Genomic_DNA"/>
</dbReference>
<comment type="caution">
    <text evidence="10">The sequence shown here is derived from an EMBL/GenBank/DDBJ whole genome shotgun (WGS) entry which is preliminary data.</text>
</comment>
<keyword evidence="11" id="KW-1185">Reference proteome</keyword>
<dbReference type="Gene3D" id="6.10.140.1910">
    <property type="match status" value="1"/>
</dbReference>
<keyword evidence="4" id="KW-0630">Potassium</keyword>
<dbReference type="PANTHER" id="PTHR47735:SF9">
    <property type="entry name" value="POTASSIUM VOLTAGE-GATED CHANNEL SUBFAMILY KQT MEMBER 4-LIKE ISOFORM X1"/>
    <property type="match status" value="1"/>
</dbReference>
<evidence type="ECO:0000259" key="9">
    <source>
        <dbReference type="Pfam" id="PF03520"/>
    </source>
</evidence>
<proteinExistence type="predicted"/>
<keyword evidence="3" id="KW-1003">Cell membrane</keyword>
<feature type="non-terminal residue" evidence="10">
    <location>
        <position position="1"/>
    </location>
</feature>
<evidence type="ECO:0000313" key="10">
    <source>
        <dbReference type="EMBL" id="KAA3678441.1"/>
    </source>
</evidence>
<keyword evidence="6" id="KW-0407">Ion channel</keyword>
<dbReference type="Pfam" id="PF03520">
    <property type="entry name" value="KCNQ_channel"/>
    <property type="match status" value="1"/>
</dbReference>
<dbReference type="Proteomes" id="UP000324629">
    <property type="component" value="Unassembled WGS sequence"/>
</dbReference>
<evidence type="ECO:0000256" key="2">
    <source>
        <dbReference type="ARBA" id="ARBA00022448"/>
    </source>
</evidence>
<sequence>TPLFCVGPEKNDTIQQPYTYGPELRTHRQPSLRKPSSFRSRISVVTRTTGNTIRDLTDTAEDGLIGEQKNVALLDRELTEHEKIAVRAIRKMRFFVARRKFREALRPYDVKDVIEQYSAGHLDMLMRIKILQSRLDQILGRSTGKHDSTYDSHQSLASRIIKIEHKIDAVEMKVDQLTCIYQNDRSTSRLLPNKNKPHPPSLRDPNPESDYNHITTTFLTPRCRKLVDSSMRTIAPPKYSNNPHTAFDYGPLSEREFKLKEAPAVFSTEVEHCVNINITGKASPTFSQPVERGTQFPETSSTEVRSLWRSRFQTAQKPHCTAYSSLDNLIYPTHVNHTGFVNRISMPVVISPVNDYCNHLCKPDHSKTTLSDVNELNPVRIRLNQPVMHSEPILSNIKPFEHISQRFVILPRSWPSHLNHNH</sequence>
<feature type="region of interest" description="Disordered" evidence="8">
    <location>
        <begin position="188"/>
        <end position="210"/>
    </location>
</feature>
<evidence type="ECO:0000256" key="5">
    <source>
        <dbReference type="ARBA" id="ARBA00023065"/>
    </source>
</evidence>
<evidence type="ECO:0000313" key="11">
    <source>
        <dbReference type="Proteomes" id="UP000324629"/>
    </source>
</evidence>